<dbReference type="PATRIC" id="fig|1423722.3.peg.1509"/>
<gene>
    <name evidence="2" type="ORF">FC62_GL001484</name>
</gene>
<protein>
    <submittedName>
        <fullName evidence="2">Uncharacterized protein</fullName>
    </submittedName>
</protein>
<keyword evidence="1" id="KW-1133">Transmembrane helix</keyword>
<name>A0A0R1GYT3_9LACO</name>
<comment type="caution">
    <text evidence="2">The sequence shown here is derived from an EMBL/GenBank/DDBJ whole genome shotgun (WGS) entry which is preliminary data.</text>
</comment>
<organism evidence="2 3">
    <name type="scientific">Amylolactobacillus amylotrophicus DSM 20534</name>
    <dbReference type="NCBI Taxonomy" id="1423722"/>
    <lineage>
        <taxon>Bacteria</taxon>
        <taxon>Bacillati</taxon>
        <taxon>Bacillota</taxon>
        <taxon>Bacilli</taxon>
        <taxon>Lactobacillales</taxon>
        <taxon>Lactobacillaceae</taxon>
        <taxon>Amylolactobacillus</taxon>
    </lineage>
</organism>
<sequence length="65" mass="7886">MSNLIRDIPLYYAKTNFFDDIFIWLKEHVLLLQIVLIALGILTFIVIFTTIIYIRLREHRHRNID</sequence>
<evidence type="ECO:0000313" key="2">
    <source>
        <dbReference type="EMBL" id="KRK37139.1"/>
    </source>
</evidence>
<dbReference type="Proteomes" id="UP000050909">
    <property type="component" value="Unassembled WGS sequence"/>
</dbReference>
<keyword evidence="1" id="KW-0812">Transmembrane</keyword>
<evidence type="ECO:0000313" key="3">
    <source>
        <dbReference type="Proteomes" id="UP000050909"/>
    </source>
</evidence>
<dbReference type="AlphaFoldDB" id="A0A0R1GYT3"/>
<evidence type="ECO:0000256" key="1">
    <source>
        <dbReference type="SAM" id="Phobius"/>
    </source>
</evidence>
<keyword evidence="1" id="KW-0472">Membrane</keyword>
<proteinExistence type="predicted"/>
<accession>A0A0R1GYT3</accession>
<reference evidence="2 3" key="1">
    <citation type="journal article" date="2015" name="Genome Announc.">
        <title>Expanding the biotechnology potential of lactobacilli through comparative genomics of 213 strains and associated genera.</title>
        <authorList>
            <person name="Sun Z."/>
            <person name="Harris H.M."/>
            <person name="McCann A."/>
            <person name="Guo C."/>
            <person name="Argimon S."/>
            <person name="Zhang W."/>
            <person name="Yang X."/>
            <person name="Jeffery I.B."/>
            <person name="Cooney J.C."/>
            <person name="Kagawa T.F."/>
            <person name="Liu W."/>
            <person name="Song Y."/>
            <person name="Salvetti E."/>
            <person name="Wrobel A."/>
            <person name="Rasinkangas P."/>
            <person name="Parkhill J."/>
            <person name="Rea M.C."/>
            <person name="O'Sullivan O."/>
            <person name="Ritari J."/>
            <person name="Douillard F.P."/>
            <person name="Paul Ross R."/>
            <person name="Yang R."/>
            <person name="Briner A.E."/>
            <person name="Felis G.E."/>
            <person name="de Vos W.M."/>
            <person name="Barrangou R."/>
            <person name="Klaenhammer T.R."/>
            <person name="Caufield P.W."/>
            <person name="Cui Y."/>
            <person name="Zhang H."/>
            <person name="O'Toole P.W."/>
        </authorList>
    </citation>
    <scope>NUCLEOTIDE SEQUENCE [LARGE SCALE GENOMIC DNA]</scope>
    <source>
        <strain evidence="2 3">DSM 20534</strain>
    </source>
</reference>
<feature type="transmembrane region" description="Helical" evidence="1">
    <location>
        <begin position="30"/>
        <end position="54"/>
    </location>
</feature>
<dbReference type="EMBL" id="AZCV01000007">
    <property type="protein sequence ID" value="KRK37139.1"/>
    <property type="molecule type" value="Genomic_DNA"/>
</dbReference>
<keyword evidence="3" id="KW-1185">Reference proteome</keyword>